<dbReference type="EMBL" id="CP069482">
    <property type="protein sequence ID" value="QRO75891.1"/>
    <property type="molecule type" value="Genomic_DNA"/>
</dbReference>
<feature type="region of interest" description="Disordered" evidence="1">
    <location>
        <begin position="124"/>
        <end position="146"/>
    </location>
</feature>
<feature type="compositionally biased region" description="Basic and acidic residues" evidence="1">
    <location>
        <begin position="126"/>
        <end position="146"/>
    </location>
</feature>
<keyword evidence="4" id="KW-1185">Reference proteome</keyword>
<organism evidence="3 4">
    <name type="scientific">Burkholderia dolosa</name>
    <dbReference type="NCBI Taxonomy" id="152500"/>
    <lineage>
        <taxon>Bacteria</taxon>
        <taxon>Pseudomonadati</taxon>
        <taxon>Pseudomonadota</taxon>
        <taxon>Betaproteobacteria</taxon>
        <taxon>Burkholderiales</taxon>
        <taxon>Burkholderiaceae</taxon>
        <taxon>Burkholderia</taxon>
        <taxon>Burkholderia cepacia complex</taxon>
    </lineage>
</organism>
<name>A0A892I2S5_9BURK</name>
<dbReference type="GeneID" id="93126561"/>
<sequence>MTALTNRLIVDGLPGRRGSTRRVSPAISHAACCVLAFAAALIGGIRLADSADWSGLARSRELLAAAHMRVAEAQRVLAASAGRQDVRIAGTDDERLPRAPEWPVLMMELADLAVRSGLHVTSIDPQHAEGERLSGEDRPGAGDADVDGRRTVRVVAHGGFSAVLHMLGGLAEFPVLAVPTALRIERGLLAARVEMSVDVFPALAGAKVADGVAPAPASEHGPEDDPFGGAASSAVGDGPAPRLAGTIRDARTALALFDGGDGAFAAVAPGEALGASRVVRVDADAVMLATADGPHRLALGDGGRP</sequence>
<reference evidence="3 4" key="1">
    <citation type="submission" date="2021-02" db="EMBL/GenBank/DDBJ databases">
        <title>FDA dAtabase for Regulatory Grade micrObial Sequences (FDA-ARGOS): Supporting development and validation of Infectious Disease Dx tests.</title>
        <authorList>
            <person name="Minogue T."/>
            <person name="Wolcott M."/>
            <person name="Wasieloski L."/>
            <person name="Aguilar W."/>
            <person name="Moore D."/>
            <person name="Jaissle J."/>
            <person name="Tallon L."/>
            <person name="Sadzewicz L."/>
            <person name="Zhao X."/>
            <person name="Boylan J."/>
            <person name="Ott S."/>
            <person name="Bowen H."/>
            <person name="Vavikolanu K."/>
            <person name="Mehta A."/>
            <person name="Aluvathingal J."/>
            <person name="Nadendla S."/>
            <person name="Yan Y."/>
            <person name="Sichtig H."/>
        </authorList>
    </citation>
    <scope>NUCLEOTIDE SEQUENCE [LARGE SCALE GENOMIC DNA]</scope>
    <source>
        <strain evidence="3 4">FDAARGOS_1272</strain>
    </source>
</reference>
<evidence type="ECO:0000313" key="4">
    <source>
        <dbReference type="Proteomes" id="UP000625568"/>
    </source>
</evidence>
<evidence type="ECO:0000256" key="2">
    <source>
        <dbReference type="SAM" id="Phobius"/>
    </source>
</evidence>
<keyword evidence="2" id="KW-1133">Transmembrane helix</keyword>
<feature type="region of interest" description="Disordered" evidence="1">
    <location>
        <begin position="212"/>
        <end position="242"/>
    </location>
</feature>
<dbReference type="RefSeq" id="WP_035973176.1">
    <property type="nucleotide sequence ID" value="NZ_CABVPR010000036.1"/>
</dbReference>
<keyword evidence="2" id="KW-0472">Membrane</keyword>
<protein>
    <submittedName>
        <fullName evidence="3">Pilus assembly protein</fullName>
    </submittedName>
</protein>
<accession>A0A892I2S5</accession>
<evidence type="ECO:0000256" key="1">
    <source>
        <dbReference type="SAM" id="MobiDB-lite"/>
    </source>
</evidence>
<keyword evidence="2" id="KW-0812">Transmembrane</keyword>
<dbReference type="AlphaFoldDB" id="A0A892I2S5"/>
<gene>
    <name evidence="3" type="ORF">I6K02_07985</name>
</gene>
<feature type="transmembrane region" description="Helical" evidence="2">
    <location>
        <begin position="26"/>
        <end position="48"/>
    </location>
</feature>
<evidence type="ECO:0000313" key="3">
    <source>
        <dbReference type="EMBL" id="QRO75891.1"/>
    </source>
</evidence>
<proteinExistence type="predicted"/>
<dbReference type="Proteomes" id="UP000625568">
    <property type="component" value="Chromosome 1"/>
</dbReference>